<accession>A0A2N3HT86</accession>
<evidence type="ECO:0000313" key="4">
    <source>
        <dbReference type="Proteomes" id="UP000233535"/>
    </source>
</evidence>
<feature type="transmembrane region" description="Helical" evidence="2">
    <location>
        <begin position="130"/>
        <end position="149"/>
    </location>
</feature>
<sequence length="200" mass="23032">MKKQEPVKKEVATPAVEKPVVRKPVKAFLDEGTIKEQFDYMMTKSNRYEDYKVVKINALEKFNENITDSLNVAKKNLLDSKALLSNQNAEMTSLKKELQTVKDKLENTVNLKDSMSFLGMQLPKSTYNTIVWVLILASFVVAGLSYFLFKRSHVVTVETKETLEDVREEFDTLRKNALIREQKLARKLQDEVIKNKNLGL</sequence>
<proteinExistence type="predicted"/>
<keyword evidence="2" id="KW-0472">Membrane</keyword>
<dbReference type="EMBL" id="MVDD01000016">
    <property type="protein sequence ID" value="PKQ61275.1"/>
    <property type="molecule type" value="Genomic_DNA"/>
</dbReference>
<dbReference type="Proteomes" id="UP000233535">
    <property type="component" value="Unassembled WGS sequence"/>
</dbReference>
<feature type="coiled-coil region" evidence="1">
    <location>
        <begin position="84"/>
        <end position="111"/>
    </location>
</feature>
<dbReference type="Gene3D" id="1.20.1170.10">
    <property type="match status" value="1"/>
</dbReference>
<keyword evidence="4" id="KW-1185">Reference proteome</keyword>
<protein>
    <recommendedName>
        <fullName evidence="5">tRNA (Guanine-N1)-methyltransferase</fullName>
    </recommendedName>
</protein>
<dbReference type="AlphaFoldDB" id="A0A2N3HT86"/>
<evidence type="ECO:0000256" key="1">
    <source>
        <dbReference type="SAM" id="Coils"/>
    </source>
</evidence>
<keyword evidence="2" id="KW-1133">Transmembrane helix</keyword>
<evidence type="ECO:0000313" key="3">
    <source>
        <dbReference type="EMBL" id="PKQ61275.1"/>
    </source>
</evidence>
<reference evidence="3 4" key="1">
    <citation type="journal article" date="2017" name="Front. Microbiol.">
        <title>Labilibaculum manganireducens gen. nov., sp. nov. and Labilibaculum filiforme sp. nov., Novel Bacteroidetes Isolated from Subsurface Sediments of the Baltic Sea.</title>
        <authorList>
            <person name="Vandieken V."/>
            <person name="Marshall I.P."/>
            <person name="Niemann H."/>
            <person name="Engelen B."/>
            <person name="Cypionka H."/>
        </authorList>
    </citation>
    <scope>NUCLEOTIDE SEQUENCE [LARGE SCALE GENOMIC DNA]</scope>
    <source>
        <strain evidence="3 4">59.16B</strain>
    </source>
</reference>
<evidence type="ECO:0000256" key="2">
    <source>
        <dbReference type="SAM" id="Phobius"/>
    </source>
</evidence>
<keyword evidence="2" id="KW-0812">Transmembrane</keyword>
<gene>
    <name evidence="3" type="ORF">BZG02_16475</name>
</gene>
<name>A0A2N3HT86_9BACT</name>
<comment type="caution">
    <text evidence="3">The sequence shown here is derived from an EMBL/GenBank/DDBJ whole genome shotgun (WGS) entry which is preliminary data.</text>
</comment>
<evidence type="ECO:0008006" key="5">
    <source>
        <dbReference type="Google" id="ProtNLM"/>
    </source>
</evidence>
<organism evidence="3 4">
    <name type="scientific">Labilibaculum filiforme</name>
    <dbReference type="NCBI Taxonomy" id="1940526"/>
    <lineage>
        <taxon>Bacteria</taxon>
        <taxon>Pseudomonadati</taxon>
        <taxon>Bacteroidota</taxon>
        <taxon>Bacteroidia</taxon>
        <taxon>Marinilabiliales</taxon>
        <taxon>Marinifilaceae</taxon>
        <taxon>Labilibaculum</taxon>
    </lineage>
</organism>
<keyword evidence="1" id="KW-0175">Coiled coil</keyword>
<dbReference type="SUPFAM" id="SSF58100">
    <property type="entry name" value="Bacterial hemolysins"/>
    <property type="match status" value="1"/>
</dbReference>